<dbReference type="KEGG" id="pdu:PDUR_01620"/>
<reference evidence="2 3" key="1">
    <citation type="submission" date="2014-08" db="EMBL/GenBank/DDBJ databases">
        <title>Comparative genomics of the Paenibacillus odorifer group.</title>
        <authorList>
            <person name="den Bakker H.C."/>
            <person name="Tsai Y.-C."/>
            <person name="Martin N."/>
            <person name="Korlach J."/>
            <person name="Wiedmann M."/>
        </authorList>
    </citation>
    <scope>NUCLEOTIDE SEQUENCE [LARGE SCALE GENOMIC DNA]</scope>
    <source>
        <strain evidence="2 3">DSM 1735</strain>
    </source>
</reference>
<dbReference type="OrthoDB" id="9769590at2"/>
<dbReference type="PROSITE" id="PS51257">
    <property type="entry name" value="PROKAR_LIPOPROTEIN"/>
    <property type="match status" value="1"/>
</dbReference>
<evidence type="ECO:0008006" key="4">
    <source>
        <dbReference type="Google" id="ProtNLM"/>
    </source>
</evidence>
<keyword evidence="1" id="KW-1133">Transmembrane helix</keyword>
<dbReference type="STRING" id="44251.PDUR_01620"/>
<evidence type="ECO:0000256" key="1">
    <source>
        <dbReference type="SAM" id="Phobius"/>
    </source>
</evidence>
<keyword evidence="3" id="KW-1185">Reference proteome</keyword>
<dbReference type="eggNOG" id="COG2733">
    <property type="taxonomic scope" value="Bacteria"/>
</dbReference>
<dbReference type="PANTHER" id="PTHR38442:SF1">
    <property type="entry name" value="INNER MEMBRANE PROTEIN"/>
    <property type="match status" value="1"/>
</dbReference>
<dbReference type="PANTHER" id="PTHR38442">
    <property type="entry name" value="INNER MEMBRANE PROTEIN-RELATED"/>
    <property type="match status" value="1"/>
</dbReference>
<dbReference type="InterPro" id="IPR007383">
    <property type="entry name" value="DUF445"/>
</dbReference>
<feature type="transmembrane region" description="Helical" evidence="1">
    <location>
        <begin position="394"/>
        <end position="413"/>
    </location>
</feature>
<dbReference type="Pfam" id="PF04286">
    <property type="entry name" value="DUF445"/>
    <property type="match status" value="1"/>
</dbReference>
<protein>
    <recommendedName>
        <fullName evidence="4">DUF445 domain-containing protein</fullName>
    </recommendedName>
</protein>
<feature type="transmembrane region" description="Helical" evidence="1">
    <location>
        <begin position="6"/>
        <end position="24"/>
    </location>
</feature>
<dbReference type="GO" id="GO:0005886">
    <property type="term" value="C:plasma membrane"/>
    <property type="evidence" value="ECO:0007669"/>
    <property type="project" value="TreeGrafter"/>
</dbReference>
<name>A0A089HJK9_PAEDU</name>
<dbReference type="EMBL" id="CP009288">
    <property type="protein sequence ID" value="AIQ10860.1"/>
    <property type="molecule type" value="Genomic_DNA"/>
</dbReference>
<dbReference type="AlphaFoldDB" id="A0A089HJK9"/>
<dbReference type="RefSeq" id="WP_042204787.1">
    <property type="nucleotide sequence ID" value="NZ_CP009288.1"/>
</dbReference>
<keyword evidence="1" id="KW-0472">Membrane</keyword>
<accession>A0A089HJK9</accession>
<evidence type="ECO:0000313" key="2">
    <source>
        <dbReference type="EMBL" id="AIQ10860.1"/>
    </source>
</evidence>
<organism evidence="2 3">
    <name type="scientific">Paenibacillus durus</name>
    <name type="common">Paenibacillus azotofixans</name>
    <dbReference type="NCBI Taxonomy" id="44251"/>
    <lineage>
        <taxon>Bacteria</taxon>
        <taxon>Bacillati</taxon>
        <taxon>Bacillota</taxon>
        <taxon>Bacilli</taxon>
        <taxon>Bacillales</taxon>
        <taxon>Paenibacillaceae</taxon>
        <taxon>Paenibacillus</taxon>
    </lineage>
</organism>
<sequence>MKSRNLAAISLVAMACGFLLTLFLPENTAVKLLRGGFEAGLVGGIADWFAVTALFRHPLGLPIPHTSLLLKNRNKIVESLISAMENELLNKESIQNKLRGIKFISLGSSMLTKFFSRKQTRVEILARLSVLVSQIPGEKALPYLQSALAGYVRNADLKQTADTVLTRLLHDGRDKEALDYGLEQAEVWLSRPETKAMLGQLASSKLAEVKLGGLKGVAFQAFVGFVDEEMLGELLQNMLRSAIRDIQDEDNVYREDIIREIRVALFQLVNDEERMKALADWASAELEGQEAGAFLLARLEEIRGRVLALLEEDRVRGGRGLFAAYALLARRIAGEKEWVFEWEGKIRSSLIAFAEANHYRIGVLVKENLDKMDDASLVAMLEQKVGKDLQWIRVNGAVCGFVVGLALTLIQWIPLT</sequence>
<keyword evidence="1" id="KW-0812">Transmembrane</keyword>
<evidence type="ECO:0000313" key="3">
    <source>
        <dbReference type="Proteomes" id="UP000029409"/>
    </source>
</evidence>
<dbReference type="Proteomes" id="UP000029409">
    <property type="component" value="Chromosome"/>
</dbReference>
<proteinExistence type="predicted"/>
<gene>
    <name evidence="2" type="ORF">PDUR_01620</name>
</gene>